<dbReference type="AlphaFoldDB" id="A0AAN7N4X8"/>
<proteinExistence type="predicted"/>
<comment type="caution">
    <text evidence="2">The sequence shown here is derived from an EMBL/GenBank/DDBJ whole genome shotgun (WGS) entry which is preliminary data.</text>
</comment>
<protein>
    <submittedName>
        <fullName evidence="2">Uncharacterized protein</fullName>
    </submittedName>
</protein>
<keyword evidence="3" id="KW-1185">Reference proteome</keyword>
<evidence type="ECO:0000313" key="3">
    <source>
        <dbReference type="Proteomes" id="UP001333110"/>
    </source>
</evidence>
<reference evidence="2 3" key="1">
    <citation type="journal article" date="2023" name="J. Hered.">
        <title>Chromosome-level genome of the wood stork (Mycteria americana) provides insight into avian chromosome evolution.</title>
        <authorList>
            <person name="Flamio R. Jr."/>
            <person name="Ramstad K.M."/>
        </authorList>
    </citation>
    <scope>NUCLEOTIDE SEQUENCE [LARGE SCALE GENOMIC DNA]</scope>
    <source>
        <strain evidence="2">JAX WOST 10</strain>
    </source>
</reference>
<gene>
    <name evidence="2" type="ORF">QYF61_002285</name>
</gene>
<feature type="region of interest" description="Disordered" evidence="1">
    <location>
        <begin position="118"/>
        <end position="139"/>
    </location>
</feature>
<organism evidence="2 3">
    <name type="scientific">Mycteria americana</name>
    <name type="common">Wood stork</name>
    <dbReference type="NCBI Taxonomy" id="33587"/>
    <lineage>
        <taxon>Eukaryota</taxon>
        <taxon>Metazoa</taxon>
        <taxon>Chordata</taxon>
        <taxon>Craniata</taxon>
        <taxon>Vertebrata</taxon>
        <taxon>Euteleostomi</taxon>
        <taxon>Archelosauria</taxon>
        <taxon>Archosauria</taxon>
        <taxon>Dinosauria</taxon>
        <taxon>Saurischia</taxon>
        <taxon>Theropoda</taxon>
        <taxon>Coelurosauria</taxon>
        <taxon>Aves</taxon>
        <taxon>Neognathae</taxon>
        <taxon>Neoaves</taxon>
        <taxon>Aequornithes</taxon>
        <taxon>Ciconiiformes</taxon>
        <taxon>Ciconiidae</taxon>
        <taxon>Mycteria</taxon>
    </lineage>
</organism>
<sequence>MVFGSVSYSKRALKNAAFQPLFPKPVALHGVVVTQVQDPALSLVEPHTIGLGPSIQPVQVPLQSPSSLKQINDLAQLGVSCKLTEGALNPLIQIIDKDKCPAFLDSFALQDCLPRDSVNQSPKQAKGCPPEIPGGSSADPPPYFSTYQKLCHSVIAMPKTASNRHITHKSFSVDKQQVQRGTFPSWLTHQLCQEVSPILTVNCERVQAQALIYWKRRTENNKGNFITRIQKGDKKDIRRGMGEEGENEGEGERWRHQTTMDKPKYLSVIVQNNIDAWIEKQIAKKSFIYPGSTVTHLKQLILWVITALPHEKQSKQYGFLRGSLEEEEIFTPKVTSQKSMEQKLWLSASLRPTRQPQKLSLHGGTVQTGNKLLHRGSKIYCVDASNH</sequence>
<dbReference type="Proteomes" id="UP001333110">
    <property type="component" value="Unassembled WGS sequence"/>
</dbReference>
<dbReference type="EMBL" id="JAUNZN010000007">
    <property type="protein sequence ID" value="KAK4817901.1"/>
    <property type="molecule type" value="Genomic_DNA"/>
</dbReference>
<name>A0AAN7N4X8_MYCAM</name>
<evidence type="ECO:0000313" key="2">
    <source>
        <dbReference type="EMBL" id="KAK4817901.1"/>
    </source>
</evidence>
<evidence type="ECO:0000256" key="1">
    <source>
        <dbReference type="SAM" id="MobiDB-lite"/>
    </source>
</evidence>
<accession>A0AAN7N4X8</accession>